<dbReference type="InterPro" id="IPR011990">
    <property type="entry name" value="TPR-like_helical_dom_sf"/>
</dbReference>
<accession>A0A822ZAX5</accession>
<feature type="repeat" description="PPR" evidence="3">
    <location>
        <begin position="288"/>
        <end position="322"/>
    </location>
</feature>
<dbReference type="PROSITE" id="PS51375">
    <property type="entry name" value="PPR"/>
    <property type="match status" value="7"/>
</dbReference>
<reference evidence="4 5" key="1">
    <citation type="journal article" date="2020" name="Mol. Biol. Evol.">
        <title>Distinct Expression and Methylation Patterns for Genes with Different Fates following a Single Whole-Genome Duplication in Flowering Plants.</title>
        <authorList>
            <person name="Shi T."/>
            <person name="Rahmani R.S."/>
            <person name="Gugger P.F."/>
            <person name="Wang M."/>
            <person name="Li H."/>
            <person name="Zhang Y."/>
            <person name="Li Z."/>
            <person name="Wang Q."/>
            <person name="Van de Peer Y."/>
            <person name="Marchal K."/>
            <person name="Chen J."/>
        </authorList>
    </citation>
    <scope>NUCLEOTIDE SEQUENCE [LARGE SCALE GENOMIC DNA]</scope>
    <source>
        <tissue evidence="4">Leaf</tissue>
    </source>
</reference>
<dbReference type="Proteomes" id="UP000607653">
    <property type="component" value="Unassembled WGS sequence"/>
</dbReference>
<feature type="repeat" description="PPR" evidence="3">
    <location>
        <begin position="323"/>
        <end position="348"/>
    </location>
</feature>
<dbReference type="InterPro" id="IPR050872">
    <property type="entry name" value="PPR_P_subfamily"/>
</dbReference>
<dbReference type="AlphaFoldDB" id="A0A822ZAX5"/>
<organism evidence="4 5">
    <name type="scientific">Nelumbo nucifera</name>
    <name type="common">Sacred lotus</name>
    <dbReference type="NCBI Taxonomy" id="4432"/>
    <lineage>
        <taxon>Eukaryota</taxon>
        <taxon>Viridiplantae</taxon>
        <taxon>Streptophyta</taxon>
        <taxon>Embryophyta</taxon>
        <taxon>Tracheophyta</taxon>
        <taxon>Spermatophyta</taxon>
        <taxon>Magnoliopsida</taxon>
        <taxon>Proteales</taxon>
        <taxon>Nelumbonaceae</taxon>
        <taxon>Nelumbo</taxon>
    </lineage>
</organism>
<dbReference type="Pfam" id="PF01535">
    <property type="entry name" value="PPR"/>
    <property type="match status" value="1"/>
</dbReference>
<dbReference type="Pfam" id="PF12854">
    <property type="entry name" value="PPR_1"/>
    <property type="match status" value="2"/>
</dbReference>
<evidence type="ECO:0000256" key="2">
    <source>
        <dbReference type="ARBA" id="ARBA00022737"/>
    </source>
</evidence>
<protein>
    <submittedName>
        <fullName evidence="4">Uncharacterized protein</fullName>
    </submittedName>
</protein>
<sequence length="348" mass="39665">MKEMKFIPTVVTYNTLLAGLGKEGRVKKAMDLFSSMKEVGCPPNTVTFNTFLDCLCKNGEVDLALEMFYKMTEMDCVPDVPTYNTIIYGLAKENRVSDAFWIFNQMRKLLFPDLVTLCTLRPVKVSRIDDAFRVAEDFFNHPQEHTNRTSMKVLIEGILIEVEIDQCIIFAENLLSSRMCQNDSILCPVIKSMCKHKKVHDAYHLFERFTMGYGIQPTLESYNALIDALLEANLTEIAWELFEEMKKDGCNPDIFTYNLLLDALGKSGRIDQLFELHEEMLSRECKPNTITYNILISGLVKSKSLDEARDLYYDLMSGDSIPSPCTYGPLIDGFSKAGRVEEAKQFFG</sequence>
<keyword evidence="2" id="KW-0677">Repeat</keyword>
<dbReference type="PANTHER" id="PTHR46128">
    <property type="entry name" value="MITOCHONDRIAL GROUP I INTRON SPLICING FACTOR CCM1"/>
    <property type="match status" value="1"/>
</dbReference>
<feature type="repeat" description="PPR" evidence="3">
    <location>
        <begin position="253"/>
        <end position="287"/>
    </location>
</feature>
<evidence type="ECO:0000313" key="5">
    <source>
        <dbReference type="Proteomes" id="UP000607653"/>
    </source>
</evidence>
<dbReference type="EMBL" id="DUZY01000006">
    <property type="protein sequence ID" value="DAD42272.1"/>
    <property type="molecule type" value="Genomic_DNA"/>
</dbReference>
<evidence type="ECO:0000256" key="3">
    <source>
        <dbReference type="PROSITE-ProRule" id="PRU00708"/>
    </source>
</evidence>
<feature type="repeat" description="PPR" evidence="3">
    <location>
        <begin position="44"/>
        <end position="78"/>
    </location>
</feature>
<feature type="repeat" description="PPR" evidence="3">
    <location>
        <begin position="79"/>
        <end position="109"/>
    </location>
</feature>
<keyword evidence="5" id="KW-1185">Reference proteome</keyword>
<comment type="similarity">
    <text evidence="1">Belongs to the PPR family. P subfamily.</text>
</comment>
<dbReference type="PANTHER" id="PTHR46128:SF127">
    <property type="entry name" value="PENTACOTRIPEPTIDE-REPEAT REGION OF PRORP DOMAIN-CONTAINING PROTEIN"/>
    <property type="match status" value="1"/>
</dbReference>
<name>A0A822ZAX5_NELNU</name>
<gene>
    <name evidence="4" type="ORF">HUJ06_000502</name>
</gene>
<dbReference type="NCBIfam" id="TIGR00756">
    <property type="entry name" value="PPR"/>
    <property type="match status" value="7"/>
</dbReference>
<evidence type="ECO:0000256" key="1">
    <source>
        <dbReference type="ARBA" id="ARBA00007626"/>
    </source>
</evidence>
<dbReference type="Pfam" id="PF13041">
    <property type="entry name" value="PPR_2"/>
    <property type="match status" value="2"/>
</dbReference>
<dbReference type="InterPro" id="IPR002885">
    <property type="entry name" value="PPR_rpt"/>
</dbReference>
<evidence type="ECO:0000313" key="4">
    <source>
        <dbReference type="EMBL" id="DAD42272.1"/>
    </source>
</evidence>
<proteinExistence type="inferred from homology"/>
<feature type="repeat" description="PPR" evidence="3">
    <location>
        <begin position="218"/>
        <end position="252"/>
    </location>
</feature>
<comment type="caution">
    <text evidence="4">The sequence shown here is derived from an EMBL/GenBank/DDBJ whole genome shotgun (WGS) entry which is preliminary data.</text>
</comment>
<feature type="repeat" description="PPR" evidence="3">
    <location>
        <begin position="9"/>
        <end position="43"/>
    </location>
</feature>
<dbReference type="Gene3D" id="1.25.40.10">
    <property type="entry name" value="Tetratricopeptide repeat domain"/>
    <property type="match status" value="4"/>
</dbReference>